<dbReference type="InterPro" id="IPR004792">
    <property type="entry name" value="BaiN-like"/>
</dbReference>
<dbReference type="OrthoDB" id="9930022at2759"/>
<dbReference type="Gene3D" id="2.40.30.10">
    <property type="entry name" value="Translation factors"/>
    <property type="match status" value="1"/>
</dbReference>
<comment type="caution">
    <text evidence="3">The sequence shown here is derived from an EMBL/GenBank/DDBJ whole genome shotgun (WGS) entry which is preliminary data.</text>
</comment>
<dbReference type="Gene3D" id="3.50.50.60">
    <property type="entry name" value="FAD/NAD(P)-binding domain"/>
    <property type="match status" value="1"/>
</dbReference>
<dbReference type="InterPro" id="IPR036188">
    <property type="entry name" value="FAD/NAD-bd_sf"/>
</dbReference>
<dbReference type="PANTHER" id="PTHR42887">
    <property type="entry name" value="OS12G0638800 PROTEIN"/>
    <property type="match status" value="1"/>
</dbReference>
<protein>
    <submittedName>
        <fullName evidence="3">FAD/NAD(P)-binding oxidoreductase family protein</fullName>
    </submittedName>
</protein>
<name>W7U7K3_9STRA</name>
<dbReference type="AlphaFoldDB" id="W7U7K3"/>
<organism evidence="3 4">
    <name type="scientific">Nannochloropsis gaditana</name>
    <dbReference type="NCBI Taxonomy" id="72520"/>
    <lineage>
        <taxon>Eukaryota</taxon>
        <taxon>Sar</taxon>
        <taxon>Stramenopiles</taxon>
        <taxon>Ochrophyta</taxon>
        <taxon>Eustigmatophyceae</taxon>
        <taxon>Eustigmatales</taxon>
        <taxon>Monodopsidaceae</taxon>
        <taxon>Nannochloropsis</taxon>
    </lineage>
</organism>
<evidence type="ECO:0000313" key="3">
    <source>
        <dbReference type="EMBL" id="EWM28864.1"/>
    </source>
</evidence>
<evidence type="ECO:0000313" key="4">
    <source>
        <dbReference type="Proteomes" id="UP000019335"/>
    </source>
</evidence>
<evidence type="ECO:0000259" key="2">
    <source>
        <dbReference type="Pfam" id="PF03486"/>
    </source>
</evidence>
<feature type="compositionally biased region" description="Low complexity" evidence="1">
    <location>
        <begin position="9"/>
        <end position="21"/>
    </location>
</feature>
<dbReference type="SUPFAM" id="SSF51905">
    <property type="entry name" value="FAD/NAD(P)-binding domain"/>
    <property type="match status" value="1"/>
</dbReference>
<proteinExistence type="predicted"/>
<keyword evidence="4" id="KW-1185">Reference proteome</keyword>
<feature type="region of interest" description="Disordered" evidence="1">
    <location>
        <begin position="183"/>
        <end position="206"/>
    </location>
</feature>
<feature type="domain" description="RsdA/BaiN/AoA(So)-like Rossmann fold-like" evidence="2">
    <location>
        <begin position="36"/>
        <end position="174"/>
    </location>
</feature>
<sequence length="206" mass="22049">MGKGAVMESSSSNVLSSTPTTLSPLAQRGPLVITHTGLSGPAILRLSAFAARLLALLDYQASFRIDWLPEFAYPDVVQRLQRAQTANARKHVGTYCPLLTTTAAGSVYVSRGKSIHKEEFTTAGGVALKEVDFKTFGSKRVEGLYFAGEILDVDGVTGGFNFMNCWSGGYIAGRSLAQRIIARDEDGKDGGREGQEGDRDTRGLGL</sequence>
<reference evidence="3 4" key="1">
    <citation type="journal article" date="2014" name="Mol. Plant">
        <title>Chromosome Scale Genome Assembly and Transcriptome Profiling of Nannochloropsis gaditana in Nitrogen Depletion.</title>
        <authorList>
            <person name="Corteggiani Carpinelli E."/>
            <person name="Telatin A."/>
            <person name="Vitulo N."/>
            <person name="Forcato C."/>
            <person name="D'Angelo M."/>
            <person name="Schiavon R."/>
            <person name="Vezzi A."/>
            <person name="Giacometti G.M."/>
            <person name="Morosinotto T."/>
            <person name="Valle G."/>
        </authorList>
    </citation>
    <scope>NUCLEOTIDE SEQUENCE [LARGE SCALE GENOMIC DNA]</scope>
    <source>
        <strain evidence="3 4">B-31</strain>
    </source>
</reference>
<dbReference type="SUPFAM" id="SSF160996">
    <property type="entry name" value="HI0933 insert domain-like"/>
    <property type="match status" value="1"/>
</dbReference>
<accession>W7U7K3</accession>
<dbReference type="PANTHER" id="PTHR42887:SF2">
    <property type="entry name" value="OS12G0638800 PROTEIN"/>
    <property type="match status" value="1"/>
</dbReference>
<dbReference type="Proteomes" id="UP000019335">
    <property type="component" value="Chromosome 4"/>
</dbReference>
<dbReference type="InterPro" id="IPR057661">
    <property type="entry name" value="RsdA/BaiN/AoA(So)_Rossmann"/>
</dbReference>
<dbReference type="Pfam" id="PF03486">
    <property type="entry name" value="HI0933_like"/>
    <property type="match status" value="1"/>
</dbReference>
<evidence type="ECO:0000256" key="1">
    <source>
        <dbReference type="SAM" id="MobiDB-lite"/>
    </source>
</evidence>
<gene>
    <name evidence="3" type="ORF">Naga_100133g5</name>
</gene>
<dbReference type="EMBL" id="AZIL01000270">
    <property type="protein sequence ID" value="EWM28864.1"/>
    <property type="molecule type" value="Genomic_DNA"/>
</dbReference>
<feature type="region of interest" description="Disordered" evidence="1">
    <location>
        <begin position="1"/>
        <end position="21"/>
    </location>
</feature>